<gene>
    <name evidence="1" type="ORF">SISSUDRAFT_1133330</name>
</gene>
<keyword evidence="2" id="KW-1185">Reference proteome</keyword>
<dbReference type="EMBL" id="KV428379">
    <property type="protein sequence ID" value="KZT32155.1"/>
    <property type="molecule type" value="Genomic_DNA"/>
</dbReference>
<evidence type="ECO:0008006" key="3">
    <source>
        <dbReference type="Google" id="ProtNLM"/>
    </source>
</evidence>
<name>A0A165XFY8_9AGAM</name>
<evidence type="ECO:0000313" key="2">
    <source>
        <dbReference type="Proteomes" id="UP000076798"/>
    </source>
</evidence>
<organism evidence="1 2">
    <name type="scientific">Sistotremastrum suecicum HHB10207 ss-3</name>
    <dbReference type="NCBI Taxonomy" id="1314776"/>
    <lineage>
        <taxon>Eukaryota</taxon>
        <taxon>Fungi</taxon>
        <taxon>Dikarya</taxon>
        <taxon>Basidiomycota</taxon>
        <taxon>Agaricomycotina</taxon>
        <taxon>Agaricomycetes</taxon>
        <taxon>Sistotremastrales</taxon>
        <taxon>Sistotremastraceae</taxon>
        <taxon>Sistotremastrum</taxon>
    </lineage>
</organism>
<dbReference type="AlphaFoldDB" id="A0A165XFY8"/>
<sequence length="545" mass="61077">MSGIPSVSELTELCLSFNKRVTEGIQKHMLQSGASFEGLSGIQHSLIQMEQTLTESARLLRFQHNMCAPIGCLSNEIISEIMLICIQDQHADQDERIRDRSLSQQQNRQHPPLTLSPTFTLCSRWRAIALHSPSLWSTIYLPWASKLLPVFLDRSGSLPLTVVVSNGHIFKSDNPDLELAQLAKDICRLIPRLSNMEVVWKSGSPESTGVDHFFQDIIGPVEFTLLKSLTVVDNTFHGGRGFSVDIPALQAFAYQGVTSSMPRCTGSSVVKLLLELQRCYMDPDSILNLLMEMPCLEDCNILDVKTVPRGGLSGRSVVALPRLKGLGLYTFTLTSMAYILEHIEMPASTTLALNTVGHPSDTVVLENFLGPYIRTCNELTIIEQQVETIYAFTEKSGREVHIRHSWFRERWGRIASLAKLSSFGCDLKVLDLEIKSFPQLSELIQALSTWTSLTNIVVQTDAVVHLDTLFSVLERTPDVLCPLLQMVDCVGTPFHMKRVEKFLRFRNGVGLKELRLSSHLSDAKSKLEWHRFLGRVSSLSELILE</sequence>
<accession>A0A165XFY8</accession>
<dbReference type="STRING" id="1314776.A0A165XFY8"/>
<dbReference type="Proteomes" id="UP000076798">
    <property type="component" value="Unassembled WGS sequence"/>
</dbReference>
<proteinExistence type="predicted"/>
<evidence type="ECO:0000313" key="1">
    <source>
        <dbReference type="EMBL" id="KZT32155.1"/>
    </source>
</evidence>
<protein>
    <recommendedName>
        <fullName evidence="3">F-box domain-containing protein</fullName>
    </recommendedName>
</protein>
<dbReference type="OrthoDB" id="3221235at2759"/>
<reference evidence="1 2" key="1">
    <citation type="journal article" date="2016" name="Mol. Biol. Evol.">
        <title>Comparative Genomics of Early-Diverging Mushroom-Forming Fungi Provides Insights into the Origins of Lignocellulose Decay Capabilities.</title>
        <authorList>
            <person name="Nagy L.G."/>
            <person name="Riley R."/>
            <person name="Tritt A."/>
            <person name="Adam C."/>
            <person name="Daum C."/>
            <person name="Floudas D."/>
            <person name="Sun H."/>
            <person name="Yadav J.S."/>
            <person name="Pangilinan J."/>
            <person name="Larsson K.H."/>
            <person name="Matsuura K."/>
            <person name="Barry K."/>
            <person name="Labutti K."/>
            <person name="Kuo R."/>
            <person name="Ohm R.A."/>
            <person name="Bhattacharya S.S."/>
            <person name="Shirouzu T."/>
            <person name="Yoshinaga Y."/>
            <person name="Martin F.M."/>
            <person name="Grigoriev I.V."/>
            <person name="Hibbett D.S."/>
        </authorList>
    </citation>
    <scope>NUCLEOTIDE SEQUENCE [LARGE SCALE GENOMIC DNA]</scope>
    <source>
        <strain evidence="1 2">HHB10207 ss-3</strain>
    </source>
</reference>